<dbReference type="InterPro" id="IPR033479">
    <property type="entry name" value="dCache_1"/>
</dbReference>
<dbReference type="GO" id="GO:0043709">
    <property type="term" value="P:cell adhesion involved in single-species biofilm formation"/>
    <property type="evidence" value="ECO:0007669"/>
    <property type="project" value="TreeGrafter"/>
</dbReference>
<keyword evidence="7 8" id="KW-0472">Membrane</keyword>
<dbReference type="NCBIfam" id="TIGR00254">
    <property type="entry name" value="GGDEF"/>
    <property type="match status" value="1"/>
</dbReference>
<dbReference type="CDD" id="cd01949">
    <property type="entry name" value="GGDEF"/>
    <property type="match status" value="1"/>
</dbReference>
<keyword evidence="5 8" id="KW-0812">Transmembrane</keyword>
<dbReference type="InterPro" id="IPR029787">
    <property type="entry name" value="Nucleotide_cyclase"/>
</dbReference>
<dbReference type="GO" id="GO:0052621">
    <property type="term" value="F:diguanylate cyclase activity"/>
    <property type="evidence" value="ECO:0007669"/>
    <property type="project" value="UniProtKB-EC"/>
</dbReference>
<dbReference type="InterPro" id="IPR000160">
    <property type="entry name" value="GGDEF_dom"/>
</dbReference>
<dbReference type="InterPro" id="IPR050469">
    <property type="entry name" value="Diguanylate_Cyclase"/>
</dbReference>
<dbReference type="SUPFAM" id="SSF55073">
    <property type="entry name" value="Nucleotide cyclase"/>
    <property type="match status" value="1"/>
</dbReference>
<protein>
    <recommendedName>
        <fullName evidence="3">diguanylate cyclase</fullName>
        <ecNumber evidence="3">2.7.7.65</ecNumber>
    </recommendedName>
</protein>
<evidence type="ECO:0000256" key="5">
    <source>
        <dbReference type="ARBA" id="ARBA00022692"/>
    </source>
</evidence>
<dbReference type="FunFam" id="3.30.70.270:FF:000001">
    <property type="entry name" value="Diguanylate cyclase domain protein"/>
    <property type="match status" value="1"/>
</dbReference>
<evidence type="ECO:0000313" key="10">
    <source>
        <dbReference type="EMBL" id="KZN44265.1"/>
    </source>
</evidence>
<dbReference type="Gene3D" id="3.30.450.20">
    <property type="entry name" value="PAS domain"/>
    <property type="match status" value="1"/>
</dbReference>
<keyword evidence="6 8" id="KW-1133">Transmembrane helix</keyword>
<reference evidence="10 11" key="1">
    <citation type="submission" date="2013-07" db="EMBL/GenBank/DDBJ databases">
        <title>Comparative Genomic and Metabolomic Analysis of Twelve Strains of Pseudoalteromonas luteoviolacea.</title>
        <authorList>
            <person name="Vynne N.G."/>
            <person name="Mansson M."/>
            <person name="Gram L."/>
        </authorList>
    </citation>
    <scope>NUCLEOTIDE SEQUENCE [LARGE SCALE GENOMIC DNA]</scope>
    <source>
        <strain evidence="10 11">NCIMB 1942</strain>
    </source>
</reference>
<evidence type="ECO:0000256" key="8">
    <source>
        <dbReference type="SAM" id="Phobius"/>
    </source>
</evidence>
<dbReference type="RefSeq" id="WP_231100897.1">
    <property type="nucleotide sequence ID" value="NZ_AUXT01000196.1"/>
</dbReference>
<proteinExistence type="predicted"/>
<comment type="cofactor">
    <cofactor evidence="1">
        <name>Mg(2+)</name>
        <dbReference type="ChEBI" id="CHEBI:18420"/>
    </cofactor>
</comment>
<dbReference type="SMART" id="SM00267">
    <property type="entry name" value="GGDEF"/>
    <property type="match status" value="1"/>
</dbReference>
<feature type="transmembrane region" description="Helical" evidence="8">
    <location>
        <begin position="303"/>
        <end position="325"/>
    </location>
</feature>
<keyword evidence="4" id="KW-1003">Cell membrane</keyword>
<evidence type="ECO:0000256" key="1">
    <source>
        <dbReference type="ARBA" id="ARBA00001946"/>
    </source>
</evidence>
<dbReference type="Pfam" id="PF00990">
    <property type="entry name" value="GGDEF"/>
    <property type="match status" value="1"/>
</dbReference>
<sequence>MCNGFVFVPLLELRLFDYYPTMMTKTRYRYNLILTILLLTGFIFTSWFSLIIAKQSLFQGIENDALPLTSHLIHTDLQKQLQAPIIISSQMANNTFLHAWLKEKNENKQVLFEYLRQTRSDYDAVTSFLVTSDDKTYYRYDGQVTQLDTSVQQDSWYQETLGNTHAYTLNVDLDPRDDHQAIVFVNHKIQPQEQVLGIIGVGVKLDHLKRLIDKYQHIYNRKVYFVDHKGRLLFYTDSTFTDDTITDKFGRHSTKLLNQKNYKLRLEQDEQTVFINSRYLEQFGWYLVVEQTLTQDNSFSDTLYINLLMGVVITAVILFSAQLTFNHYQKRLEKMATYDKLTSTYNRQAFEPLLQAQLYKARNQFTPLVMLILDVDHFKQVNDRHGHLVGDKVLAHVAQICKTGVGTRGFTCRWGGEEFVILLPKTTLSKGHEIANQIHETLAQSQCEVTVTASIGIAQYHIDESEDGLLKRADAALYKAKSTGRNRSVLAEAA</sequence>
<dbReference type="PROSITE" id="PS50887">
    <property type="entry name" value="GGDEF"/>
    <property type="match status" value="1"/>
</dbReference>
<evidence type="ECO:0000313" key="11">
    <source>
        <dbReference type="Proteomes" id="UP000076587"/>
    </source>
</evidence>
<dbReference type="PANTHER" id="PTHR45138:SF26">
    <property type="entry name" value="DIGUANYLATE CYCLASE"/>
    <property type="match status" value="1"/>
</dbReference>
<name>A0A166ZFP9_9GAMM</name>
<feature type="domain" description="GGDEF" evidence="9">
    <location>
        <begin position="366"/>
        <end position="493"/>
    </location>
</feature>
<dbReference type="EMBL" id="AUXT01000196">
    <property type="protein sequence ID" value="KZN44265.1"/>
    <property type="molecule type" value="Genomic_DNA"/>
</dbReference>
<dbReference type="GO" id="GO:1902201">
    <property type="term" value="P:negative regulation of bacterial-type flagellum-dependent cell motility"/>
    <property type="evidence" value="ECO:0007669"/>
    <property type="project" value="TreeGrafter"/>
</dbReference>
<evidence type="ECO:0000256" key="3">
    <source>
        <dbReference type="ARBA" id="ARBA00012528"/>
    </source>
</evidence>
<evidence type="ECO:0000256" key="2">
    <source>
        <dbReference type="ARBA" id="ARBA00004651"/>
    </source>
</evidence>
<accession>A0A166ZFP9</accession>
<comment type="caution">
    <text evidence="10">The sequence shown here is derived from an EMBL/GenBank/DDBJ whole genome shotgun (WGS) entry which is preliminary data.</text>
</comment>
<comment type="subcellular location">
    <subcellularLocation>
        <location evidence="2">Cell membrane</location>
        <topology evidence="2">Multi-pass membrane protein</topology>
    </subcellularLocation>
</comment>
<dbReference type="Gene3D" id="3.30.70.270">
    <property type="match status" value="1"/>
</dbReference>
<evidence type="ECO:0000256" key="7">
    <source>
        <dbReference type="ARBA" id="ARBA00023136"/>
    </source>
</evidence>
<dbReference type="PANTHER" id="PTHR45138">
    <property type="entry name" value="REGULATORY COMPONENTS OF SENSORY TRANSDUCTION SYSTEM"/>
    <property type="match status" value="1"/>
</dbReference>
<dbReference type="GO" id="GO:0005886">
    <property type="term" value="C:plasma membrane"/>
    <property type="evidence" value="ECO:0007669"/>
    <property type="project" value="UniProtKB-SubCell"/>
</dbReference>
<dbReference type="AlphaFoldDB" id="A0A166ZFP9"/>
<dbReference type="InterPro" id="IPR043128">
    <property type="entry name" value="Rev_trsase/Diguanyl_cyclase"/>
</dbReference>
<dbReference type="Proteomes" id="UP000076587">
    <property type="component" value="Unassembled WGS sequence"/>
</dbReference>
<organism evidence="10 11">
    <name type="scientific">Pseudoalteromonas luteoviolacea NCIMB 1942</name>
    <dbReference type="NCBI Taxonomy" id="1365253"/>
    <lineage>
        <taxon>Bacteria</taxon>
        <taxon>Pseudomonadati</taxon>
        <taxon>Pseudomonadota</taxon>
        <taxon>Gammaproteobacteria</taxon>
        <taxon>Alteromonadales</taxon>
        <taxon>Pseudoalteromonadaceae</taxon>
        <taxon>Pseudoalteromonas</taxon>
    </lineage>
</organism>
<evidence type="ECO:0000256" key="4">
    <source>
        <dbReference type="ARBA" id="ARBA00022475"/>
    </source>
</evidence>
<evidence type="ECO:0000256" key="6">
    <source>
        <dbReference type="ARBA" id="ARBA00022989"/>
    </source>
</evidence>
<gene>
    <name evidence="10" type="ORF">N482_17180</name>
</gene>
<feature type="transmembrane region" description="Helical" evidence="8">
    <location>
        <begin position="32"/>
        <end position="53"/>
    </location>
</feature>
<dbReference type="EC" id="2.7.7.65" evidence="3"/>
<dbReference type="PATRIC" id="fig|1365253.3.peg.4182"/>
<dbReference type="Pfam" id="PF02743">
    <property type="entry name" value="dCache_1"/>
    <property type="match status" value="1"/>
</dbReference>
<evidence type="ECO:0000259" key="9">
    <source>
        <dbReference type="PROSITE" id="PS50887"/>
    </source>
</evidence>